<dbReference type="EMBL" id="BK015049">
    <property type="protein sequence ID" value="DAD88856.1"/>
    <property type="molecule type" value="Genomic_DNA"/>
</dbReference>
<protein>
    <submittedName>
        <fullName evidence="1">YonK protein</fullName>
    </submittedName>
</protein>
<organism evidence="1">
    <name type="scientific">Siphoviridae sp. ctRuT6</name>
    <dbReference type="NCBI Taxonomy" id="2826339"/>
    <lineage>
        <taxon>Viruses</taxon>
        <taxon>Duplodnaviria</taxon>
        <taxon>Heunggongvirae</taxon>
        <taxon>Uroviricota</taxon>
        <taxon>Caudoviricetes</taxon>
    </lineage>
</organism>
<evidence type="ECO:0000313" key="1">
    <source>
        <dbReference type="EMBL" id="DAD88856.1"/>
    </source>
</evidence>
<reference evidence="1" key="1">
    <citation type="journal article" date="2021" name="Proc. Natl. Acad. Sci. U.S.A.">
        <title>A Catalog of Tens of Thousands of Viruses from Human Metagenomes Reveals Hidden Associations with Chronic Diseases.</title>
        <authorList>
            <person name="Tisza M.J."/>
            <person name="Buck C.B."/>
        </authorList>
    </citation>
    <scope>NUCLEOTIDE SEQUENCE</scope>
    <source>
        <strain evidence="1">CtRuT6</strain>
    </source>
</reference>
<accession>A0A8S5N2Z8</accession>
<name>A0A8S5N2Z8_9CAUD</name>
<proteinExistence type="predicted"/>
<sequence length="69" mass="7639">MANFVFKETKQTSMKIAGIIDTDNMTVEVDGEEKKLATLLSVFNGGSVEINVKVKEESELDEPTESNEE</sequence>